<gene>
    <name evidence="1" type="ORF">ATL42_1600</name>
</gene>
<dbReference type="RefSeq" id="WP_098454883.1">
    <property type="nucleotide sequence ID" value="NZ_PDJG01000001.1"/>
</dbReference>
<accession>A0A2A9E4E3</accession>
<name>A0A2A9E4E3_9MICO</name>
<dbReference type="Proteomes" id="UP000225548">
    <property type="component" value="Unassembled WGS sequence"/>
</dbReference>
<protein>
    <submittedName>
        <fullName evidence="1">Uncharacterized protein</fullName>
    </submittedName>
</protein>
<dbReference type="OrthoDB" id="4824764at2"/>
<dbReference type="EMBL" id="PDJG01000001">
    <property type="protein sequence ID" value="PFG33713.1"/>
    <property type="molecule type" value="Genomic_DNA"/>
</dbReference>
<comment type="caution">
    <text evidence="1">The sequence shown here is derived from an EMBL/GenBank/DDBJ whole genome shotgun (WGS) entry which is preliminary data.</text>
</comment>
<keyword evidence="2" id="KW-1185">Reference proteome</keyword>
<sequence>MQLVVSVSEALSLALARGPLPTVLRSVVADGSTIHAEIDLRAVPDPPTALRLAASALGTVSVALRFLAFDGAVATFEVSAQARALPAHKLLNYLVGPINRALTTEGLPDGLVEIRKGTGEPVLAIGVRDAVAAQVDGITLTALAVRDGAVHASATVGDVRLR</sequence>
<reference evidence="1 2" key="1">
    <citation type="submission" date="2017-10" db="EMBL/GenBank/DDBJ databases">
        <title>Sequencing the genomes of 1000 actinobacteria strains.</title>
        <authorList>
            <person name="Klenk H.-P."/>
        </authorList>
    </citation>
    <scope>NUCLEOTIDE SEQUENCE [LARGE SCALE GENOMIC DNA]</scope>
    <source>
        <strain evidence="1 2">DSM 18966</strain>
    </source>
</reference>
<evidence type="ECO:0000313" key="2">
    <source>
        <dbReference type="Proteomes" id="UP000225548"/>
    </source>
</evidence>
<proteinExistence type="predicted"/>
<evidence type="ECO:0000313" key="1">
    <source>
        <dbReference type="EMBL" id="PFG33713.1"/>
    </source>
</evidence>
<dbReference type="AlphaFoldDB" id="A0A2A9E4E3"/>
<organism evidence="1 2">
    <name type="scientific">Sanguibacter antarcticus</name>
    <dbReference type="NCBI Taxonomy" id="372484"/>
    <lineage>
        <taxon>Bacteria</taxon>
        <taxon>Bacillati</taxon>
        <taxon>Actinomycetota</taxon>
        <taxon>Actinomycetes</taxon>
        <taxon>Micrococcales</taxon>
        <taxon>Sanguibacteraceae</taxon>
        <taxon>Sanguibacter</taxon>
    </lineage>
</organism>